<organism evidence="5 6">
    <name type="scientific">Limulus polyphemus</name>
    <name type="common">Atlantic horseshoe crab</name>
    <dbReference type="NCBI Taxonomy" id="6850"/>
    <lineage>
        <taxon>Eukaryota</taxon>
        <taxon>Metazoa</taxon>
        <taxon>Ecdysozoa</taxon>
        <taxon>Arthropoda</taxon>
        <taxon>Chelicerata</taxon>
        <taxon>Merostomata</taxon>
        <taxon>Xiphosura</taxon>
        <taxon>Limulidae</taxon>
        <taxon>Limulus</taxon>
    </lineage>
</organism>
<dbReference type="GeneID" id="106461551"/>
<dbReference type="PANTHER" id="PTHR19368:SF15">
    <property type="entry name" value="XLR_SYCP3_FAM9 DOMAIN-CONTAINING PROTEIN"/>
    <property type="match status" value="1"/>
</dbReference>
<proteinExistence type="inferred from homology"/>
<dbReference type="Proteomes" id="UP000694941">
    <property type="component" value="Unplaced"/>
</dbReference>
<feature type="region of interest" description="Disordered" evidence="3">
    <location>
        <begin position="1"/>
        <end position="33"/>
    </location>
</feature>
<gene>
    <name evidence="6" type="primary">LOC106461551</name>
</gene>
<evidence type="ECO:0000313" key="5">
    <source>
        <dbReference type="Proteomes" id="UP000694941"/>
    </source>
</evidence>
<evidence type="ECO:0000313" key="6">
    <source>
        <dbReference type="RefSeq" id="XP_013776841.1"/>
    </source>
</evidence>
<sequence length="248" mass="28890">MSRRGQNKNTTKTTLNGNNEGKDEYNNESPLSGELSLLETLDREETKNRLKININEPVKRPALEMDPNDSGIGGISEFSCDLSKLLECFGADINKSIIAKRRRLEQYTQESMKATGKKVIETTKTQAEERKKLVEEFRKQLSNIIQQRETDLNKAKEVEERLQKLIQQQQKHQQQMRISHCQRLKTLKQLGEQFFQGIEELENKHVSQYSSVQAEMRKEMALLQKRILMDTQQQEMMNVKKSLQSMLM</sequence>
<comment type="similarity">
    <text evidence="1">Belongs to the XLR/SYCP3 family.</text>
</comment>
<dbReference type="Pfam" id="PF04803">
    <property type="entry name" value="Cor1"/>
    <property type="match status" value="1"/>
</dbReference>
<evidence type="ECO:0000256" key="3">
    <source>
        <dbReference type="SAM" id="MobiDB-lite"/>
    </source>
</evidence>
<keyword evidence="5" id="KW-1185">Reference proteome</keyword>
<dbReference type="InterPro" id="IPR006888">
    <property type="entry name" value="XLR/SYCP3/FAM9_dom"/>
</dbReference>
<evidence type="ECO:0000256" key="1">
    <source>
        <dbReference type="ARBA" id="ARBA00010283"/>
    </source>
</evidence>
<evidence type="ECO:0000259" key="4">
    <source>
        <dbReference type="Pfam" id="PF04803"/>
    </source>
</evidence>
<feature type="coiled-coil region" evidence="2">
    <location>
        <begin position="138"/>
        <end position="175"/>
    </location>
</feature>
<name>A0ABM1B8A8_LIMPO</name>
<feature type="domain" description="XLR/SYCP3/FAM9" evidence="4">
    <location>
        <begin position="95"/>
        <end position="226"/>
    </location>
</feature>
<accession>A0ABM1B8A8</accession>
<dbReference type="RefSeq" id="XP_013776841.1">
    <property type="nucleotide sequence ID" value="XM_013921387.1"/>
</dbReference>
<protein>
    <submittedName>
        <fullName evidence="6">Synaptonemal complex protein 3-like</fullName>
    </submittedName>
</protein>
<feature type="compositionally biased region" description="Low complexity" evidence="3">
    <location>
        <begin position="7"/>
        <end position="19"/>
    </location>
</feature>
<keyword evidence="2" id="KW-0175">Coiled coil</keyword>
<evidence type="ECO:0000256" key="2">
    <source>
        <dbReference type="SAM" id="Coils"/>
    </source>
</evidence>
<reference evidence="6" key="1">
    <citation type="submission" date="2025-08" db="UniProtKB">
        <authorList>
            <consortium name="RefSeq"/>
        </authorList>
    </citation>
    <scope>IDENTIFICATION</scope>
    <source>
        <tissue evidence="6">Muscle</tissue>
    </source>
</reference>
<dbReference type="PANTHER" id="PTHR19368">
    <property type="entry name" value="XLR/SCP3/FAM9"/>
    <property type="match status" value="1"/>
</dbReference>
<dbReference type="InterPro" id="IPR051443">
    <property type="entry name" value="XLR/SYCP3"/>
</dbReference>